<keyword evidence="2 3" id="KW-0732">Signal</keyword>
<dbReference type="STRING" id="1263831.F543_11490"/>
<feature type="domain" description="Lytic transglycosylase superhelical linker" evidence="5">
    <location>
        <begin position="449"/>
        <end position="515"/>
    </location>
</feature>
<dbReference type="GO" id="GO:0004553">
    <property type="term" value="F:hydrolase activity, hydrolyzing O-glycosyl compounds"/>
    <property type="evidence" value="ECO:0007669"/>
    <property type="project" value="InterPro"/>
</dbReference>
<dbReference type="InterPro" id="IPR012289">
    <property type="entry name" value="Lytic_TGlycosylase_superhlx_L"/>
</dbReference>
<protein>
    <submittedName>
        <fullName evidence="6">Lytic murein transglycosylase</fullName>
    </submittedName>
</protein>
<organism evidence="6 7">
    <name type="scientific">Bibersteinia trehalosi</name>
    <name type="common">Pasteurella trehalosi</name>
    <dbReference type="NCBI Taxonomy" id="47735"/>
    <lineage>
        <taxon>Bacteria</taxon>
        <taxon>Pseudomonadati</taxon>
        <taxon>Pseudomonadota</taxon>
        <taxon>Gammaproteobacteria</taxon>
        <taxon>Pasteurellales</taxon>
        <taxon>Pasteurellaceae</taxon>
        <taxon>Bibersteinia</taxon>
    </lineage>
</organism>
<dbReference type="Pfam" id="PF01464">
    <property type="entry name" value="SLT"/>
    <property type="match status" value="1"/>
</dbReference>
<name>A0A3R8LBU5_BIBTR</name>
<reference evidence="6 7" key="1">
    <citation type="submission" date="2018-11" db="EMBL/GenBank/DDBJ databases">
        <title>Whole genome sequence of Bibersteinia trehalosi strain OADDL-BT1 an multidrug resistant pathogen isolate.</title>
        <authorList>
            <person name="Couger M."/>
            <person name="Ramachandran A."/>
        </authorList>
    </citation>
    <scope>NUCLEOTIDE SEQUENCE [LARGE SCALE GENOMIC DNA]</scope>
    <source>
        <strain evidence="6 7">OADDL-BT1</strain>
    </source>
</reference>
<feature type="chain" id="PRO_5018703214" evidence="3">
    <location>
        <begin position="19"/>
        <end position="687"/>
    </location>
</feature>
<evidence type="ECO:0000259" key="4">
    <source>
        <dbReference type="Pfam" id="PF01464"/>
    </source>
</evidence>
<evidence type="ECO:0000313" key="7">
    <source>
        <dbReference type="Proteomes" id="UP000276010"/>
    </source>
</evidence>
<dbReference type="SUPFAM" id="SSF53955">
    <property type="entry name" value="Lysozyme-like"/>
    <property type="match status" value="1"/>
</dbReference>
<feature type="signal peptide" evidence="3">
    <location>
        <begin position="1"/>
        <end position="18"/>
    </location>
</feature>
<evidence type="ECO:0000313" key="6">
    <source>
        <dbReference type="EMBL" id="RRN03844.1"/>
    </source>
</evidence>
<feature type="domain" description="Transglycosylase SLT" evidence="4">
    <location>
        <begin position="530"/>
        <end position="638"/>
    </location>
</feature>
<evidence type="ECO:0000259" key="5">
    <source>
        <dbReference type="Pfam" id="PF14718"/>
    </source>
</evidence>
<dbReference type="Pfam" id="PF14718">
    <property type="entry name" value="SLT_L"/>
    <property type="match status" value="1"/>
</dbReference>
<dbReference type="GO" id="GO:0042597">
    <property type="term" value="C:periplasmic space"/>
    <property type="evidence" value="ECO:0007669"/>
    <property type="project" value="InterPro"/>
</dbReference>
<dbReference type="Gene3D" id="1.10.1240.20">
    <property type="entry name" value="Lytic transglycosylase, superhelical linker domain"/>
    <property type="match status" value="1"/>
</dbReference>
<sequence length="687" mass="79905">MWKKTLPALFILSPFALATPATIPTMPPTESTTADVELQPLALKQQWLNEQQTLLLQRENFLQLENLINTAIKQKMVSEPLIKLASQLVSEEYPLQEETQWLLLRAKLAMVTPENLATRVQEIQTFSKQYPNTAKRNKLAQLPISLYAEHQKREELLQYAGNTPAEGLKNQCLVFESKYQQFNAEHTESFKYEQKKLLQEFDLFWQNTHTTLPPECDSLTQEWLKQGFLNVEKIKNKAVIHFQHNQTLAAIPSSDENVQQWLTELEFLRTNANSLQTFAENQALDPWNQAIITKAFTSFVKSQPEEINQDHWAIYQTWAEKFQLSADDIRQWKIAFLNRAFDNDNVAFQQWRDAQLAELKADNLLERRLRMAIWQKTDLKPWLALLSQEAQNKQEWQYWIAKTSPEKATRLTKLSQERGFYPMLAANALGKPYQFDFPKAPMLNENQLIAFRSQLARVAELRALQRFDRAKLAWQDLLQSVSFTEKLALTHYAQQQNWFDLSVEGTIIAKAWDYIDLRLPNAYSEWFELNLKNKKINKSFAMAIARQESAWNFQAKSHANALGLMQMLPTTAKQTAKNNGLPFSGEQDLLQPFRNIMLGTTHLAELNEKYPNNRILIAAAYNAGSHRVERWLARANGKLAMDEFIASIPFFETRGYVQNVLAYDYYYQMLQGLQPLQMFTKAEQQRY</sequence>
<dbReference type="Gene3D" id="1.10.530.10">
    <property type="match status" value="1"/>
</dbReference>
<dbReference type="InterPro" id="IPR008258">
    <property type="entry name" value="Transglycosylase_SLT_dom_1"/>
</dbReference>
<dbReference type="AlphaFoldDB" id="A0A3R8LBU5"/>
<accession>A0A3R8LBU5</accession>
<dbReference type="RefSeq" id="WP_125134932.1">
    <property type="nucleotide sequence ID" value="NZ_RRUC01000021.1"/>
</dbReference>
<dbReference type="InterPro" id="IPR008939">
    <property type="entry name" value="Lytic_TGlycosylase_superhlx_U"/>
</dbReference>
<dbReference type="CDD" id="cd13401">
    <property type="entry name" value="Slt70-like"/>
    <property type="match status" value="1"/>
</dbReference>
<gene>
    <name evidence="6" type="ORF">EIM44_06550</name>
</gene>
<evidence type="ECO:0000256" key="3">
    <source>
        <dbReference type="SAM" id="SignalP"/>
    </source>
</evidence>
<comment type="similarity">
    <text evidence="1">Belongs to the transglycosylase Slt family.</text>
</comment>
<evidence type="ECO:0000256" key="2">
    <source>
        <dbReference type="ARBA" id="ARBA00022729"/>
    </source>
</evidence>
<dbReference type="InterPro" id="IPR023346">
    <property type="entry name" value="Lysozyme-like_dom_sf"/>
</dbReference>
<dbReference type="Proteomes" id="UP000276010">
    <property type="component" value="Unassembled WGS sequence"/>
</dbReference>
<dbReference type="PANTHER" id="PTHR37423:SF5">
    <property type="entry name" value="SOLUBLE LYTIC MUREIN TRANSGLYCOSYLASE"/>
    <property type="match status" value="1"/>
</dbReference>
<dbReference type="InterPro" id="IPR037061">
    <property type="entry name" value="Lytic_TGlycoase_superhlx_L_sf"/>
</dbReference>
<evidence type="ECO:0000256" key="1">
    <source>
        <dbReference type="ARBA" id="ARBA00007734"/>
    </source>
</evidence>
<proteinExistence type="inferred from homology"/>
<dbReference type="EMBL" id="RRUC01000021">
    <property type="protein sequence ID" value="RRN03844.1"/>
    <property type="molecule type" value="Genomic_DNA"/>
</dbReference>
<dbReference type="SUPFAM" id="SSF48435">
    <property type="entry name" value="Bacterial muramidases"/>
    <property type="match status" value="1"/>
</dbReference>
<dbReference type="PANTHER" id="PTHR37423">
    <property type="entry name" value="SOLUBLE LYTIC MUREIN TRANSGLYCOSYLASE-RELATED"/>
    <property type="match status" value="1"/>
</dbReference>
<comment type="caution">
    <text evidence="6">The sequence shown here is derived from an EMBL/GenBank/DDBJ whole genome shotgun (WGS) entry which is preliminary data.</text>
</comment>
<dbReference type="Gene3D" id="1.25.20.10">
    <property type="entry name" value="Bacterial muramidases"/>
    <property type="match status" value="1"/>
</dbReference>